<dbReference type="PANTHER" id="PTHR42987:SF4">
    <property type="entry name" value="PROTEASE SOHB-RELATED"/>
    <property type="match status" value="1"/>
</dbReference>
<dbReference type="Gene3D" id="3.90.226.10">
    <property type="entry name" value="2-enoyl-CoA Hydratase, Chain A, domain 1"/>
    <property type="match status" value="1"/>
</dbReference>
<proteinExistence type="inferred from homology"/>
<dbReference type="NCBIfam" id="TIGR00706">
    <property type="entry name" value="SppA_dom"/>
    <property type="match status" value="1"/>
</dbReference>
<dbReference type="SUPFAM" id="SSF52096">
    <property type="entry name" value="ClpP/crotonase"/>
    <property type="match status" value="1"/>
</dbReference>
<dbReference type="InterPro" id="IPR029045">
    <property type="entry name" value="ClpP/crotonase-like_dom_sf"/>
</dbReference>
<dbReference type="GO" id="GO:0008236">
    <property type="term" value="F:serine-type peptidase activity"/>
    <property type="evidence" value="ECO:0007669"/>
    <property type="project" value="UniProtKB-KW"/>
</dbReference>
<dbReference type="InterPro" id="IPR002142">
    <property type="entry name" value="Peptidase_S49"/>
</dbReference>
<sequence length="342" mass="36569">MKSKGLGCLITFLVVALVFSVLFNFVGAAALLGIGLEESQFAYVQPKQRFSQVLEQNALNDSKDKIVQIDMEGIIASGSAGQLFSSGGMSVDGVRRALEQATKDGAVRAIVLKVNSPGGEVTASDTLYHAVKQAAKIKPVVVYMDSMAASGGYYLACGATKIVANETTLTGSIGVIIQTLNYSQTFDKVGLQTLTFASGAFKDSLSGSRPMRDDEKAYIQNLVTQMYDKFLGIVSQARGIDTETLKNGIADGRVLTGKEALEKKLVDKVGYIEDAYALAKELSSSANAMVVRYQHTPSFGDILGVLGESQASKGTLKIDVSERLLPRLEAGRMYLLPSHMIP</sequence>
<evidence type="ECO:0000256" key="3">
    <source>
        <dbReference type="ARBA" id="ARBA00022801"/>
    </source>
</evidence>
<dbReference type="InterPro" id="IPR047272">
    <property type="entry name" value="S49_SppA_C"/>
</dbReference>
<keyword evidence="3" id="KW-0378">Hydrolase</keyword>
<dbReference type="CDD" id="cd07023">
    <property type="entry name" value="S49_Sppa_N_C"/>
    <property type="match status" value="1"/>
</dbReference>
<evidence type="ECO:0000313" key="6">
    <source>
        <dbReference type="EMBL" id="RBP45404.1"/>
    </source>
</evidence>
<keyword evidence="2 6" id="KW-0645">Protease</keyword>
<organism evidence="6 7">
    <name type="scientific">Roseimicrobium gellanilyticum</name>
    <dbReference type="NCBI Taxonomy" id="748857"/>
    <lineage>
        <taxon>Bacteria</taxon>
        <taxon>Pseudomonadati</taxon>
        <taxon>Verrucomicrobiota</taxon>
        <taxon>Verrucomicrobiia</taxon>
        <taxon>Verrucomicrobiales</taxon>
        <taxon>Verrucomicrobiaceae</taxon>
        <taxon>Roseimicrobium</taxon>
    </lineage>
</organism>
<dbReference type="RefSeq" id="WP_113958527.1">
    <property type="nucleotide sequence ID" value="NZ_QNRR01000003.1"/>
</dbReference>
<evidence type="ECO:0000256" key="2">
    <source>
        <dbReference type="ARBA" id="ARBA00022670"/>
    </source>
</evidence>
<evidence type="ECO:0000313" key="7">
    <source>
        <dbReference type="Proteomes" id="UP000253426"/>
    </source>
</evidence>
<dbReference type="PANTHER" id="PTHR42987">
    <property type="entry name" value="PEPTIDASE S49"/>
    <property type="match status" value="1"/>
</dbReference>
<reference evidence="6 7" key="1">
    <citation type="submission" date="2018-06" db="EMBL/GenBank/DDBJ databases">
        <title>Genomic Encyclopedia of Type Strains, Phase IV (KMG-IV): sequencing the most valuable type-strain genomes for metagenomic binning, comparative biology and taxonomic classification.</title>
        <authorList>
            <person name="Goeker M."/>
        </authorList>
    </citation>
    <scope>NUCLEOTIDE SEQUENCE [LARGE SCALE GENOMIC DNA]</scope>
    <source>
        <strain evidence="6 7">DSM 25532</strain>
    </source>
</reference>
<dbReference type="GO" id="GO:0006508">
    <property type="term" value="P:proteolysis"/>
    <property type="evidence" value="ECO:0007669"/>
    <property type="project" value="UniProtKB-KW"/>
</dbReference>
<comment type="caution">
    <text evidence="6">The sequence shown here is derived from an EMBL/GenBank/DDBJ whole genome shotgun (WGS) entry which is preliminary data.</text>
</comment>
<dbReference type="Proteomes" id="UP000253426">
    <property type="component" value="Unassembled WGS sequence"/>
</dbReference>
<dbReference type="Gene3D" id="6.20.330.10">
    <property type="match status" value="1"/>
</dbReference>
<dbReference type="Pfam" id="PF01343">
    <property type="entry name" value="Peptidase_S49"/>
    <property type="match status" value="1"/>
</dbReference>
<evidence type="ECO:0000259" key="5">
    <source>
        <dbReference type="Pfam" id="PF01343"/>
    </source>
</evidence>
<dbReference type="InterPro" id="IPR004635">
    <property type="entry name" value="Pept_S49_SppA"/>
</dbReference>
<protein>
    <submittedName>
        <fullName evidence="6">Protease-4</fullName>
    </submittedName>
</protein>
<gene>
    <name evidence="6" type="ORF">DES53_103403</name>
</gene>
<keyword evidence="4" id="KW-0720">Serine protease</keyword>
<name>A0A366HQN0_9BACT</name>
<evidence type="ECO:0000256" key="1">
    <source>
        <dbReference type="ARBA" id="ARBA00008683"/>
    </source>
</evidence>
<accession>A0A366HQN0</accession>
<feature type="domain" description="Peptidase S49" evidence="5">
    <location>
        <begin position="134"/>
        <end position="283"/>
    </location>
</feature>
<dbReference type="EMBL" id="QNRR01000003">
    <property type="protein sequence ID" value="RBP45404.1"/>
    <property type="molecule type" value="Genomic_DNA"/>
</dbReference>
<comment type="similarity">
    <text evidence="1">Belongs to the peptidase S49 family.</text>
</comment>
<keyword evidence="7" id="KW-1185">Reference proteome</keyword>
<dbReference type="AlphaFoldDB" id="A0A366HQN0"/>
<evidence type="ECO:0000256" key="4">
    <source>
        <dbReference type="ARBA" id="ARBA00022825"/>
    </source>
</evidence>
<dbReference type="OrthoDB" id="9764363at2"/>